<evidence type="ECO:0000313" key="2">
    <source>
        <dbReference type="Proteomes" id="UP001153332"/>
    </source>
</evidence>
<dbReference type="Proteomes" id="UP001153332">
    <property type="component" value="Unassembled WGS sequence"/>
</dbReference>
<protein>
    <submittedName>
        <fullName evidence="1">Uncharacterized protein</fullName>
    </submittedName>
</protein>
<dbReference type="EMBL" id="JAPUUL010002072">
    <property type="protein sequence ID" value="KAJ8126009.1"/>
    <property type="molecule type" value="Genomic_DNA"/>
</dbReference>
<proteinExistence type="predicted"/>
<name>A0ACC2JF79_9PEZI</name>
<gene>
    <name evidence="1" type="ORF">O1611_g7630</name>
</gene>
<organism evidence="1 2">
    <name type="scientific">Lasiodiplodia mahajangana</name>
    <dbReference type="NCBI Taxonomy" id="1108764"/>
    <lineage>
        <taxon>Eukaryota</taxon>
        <taxon>Fungi</taxon>
        <taxon>Dikarya</taxon>
        <taxon>Ascomycota</taxon>
        <taxon>Pezizomycotina</taxon>
        <taxon>Dothideomycetes</taxon>
        <taxon>Dothideomycetes incertae sedis</taxon>
        <taxon>Botryosphaeriales</taxon>
        <taxon>Botryosphaeriaceae</taxon>
        <taxon>Lasiodiplodia</taxon>
    </lineage>
</organism>
<comment type="caution">
    <text evidence="1">The sequence shown here is derived from an EMBL/GenBank/DDBJ whole genome shotgun (WGS) entry which is preliminary data.</text>
</comment>
<reference evidence="1" key="1">
    <citation type="submission" date="2022-12" db="EMBL/GenBank/DDBJ databases">
        <title>Genome Sequence of Lasiodiplodia mahajangana.</title>
        <authorList>
            <person name="Buettner E."/>
        </authorList>
    </citation>
    <scope>NUCLEOTIDE SEQUENCE</scope>
    <source>
        <strain evidence="1">VT137</strain>
    </source>
</reference>
<evidence type="ECO:0000313" key="1">
    <source>
        <dbReference type="EMBL" id="KAJ8126009.1"/>
    </source>
</evidence>
<sequence>MASRTVAQLEAKLKRFFDRDPRFRFVATLPGGATGDCLCYEERDRASGRTRKLVLKYPTDDEESTIDALKNEIKWIGEHHSAKSCTVEFAALLAAVAMAWPPAQGQAEEPKSNVRPQALRHWDMHDKNLLFGNLGPRQEHRLVPILKLIDFDNSAIITEEDAPDANVVRRYDQELELSRYRERAGVRNYGINANVLDIGITMTRVVAKNRTLDEAGCRRFIQHEHPLMDDDLQLLIVRCMAADPNNRPKLDELLRKSFNAVLSRTYRGTPYDNRETDAAIQGLVQRFILNA</sequence>
<keyword evidence="2" id="KW-1185">Reference proteome</keyword>
<accession>A0ACC2JF79</accession>